<evidence type="ECO:0000256" key="3">
    <source>
        <dbReference type="ARBA" id="ARBA00022475"/>
    </source>
</evidence>
<evidence type="ECO:0000256" key="7">
    <source>
        <dbReference type="ARBA" id="ARBA00022801"/>
    </source>
</evidence>
<dbReference type="GO" id="GO:0005576">
    <property type="term" value="C:extracellular region"/>
    <property type="evidence" value="ECO:0007669"/>
    <property type="project" value="TreeGrafter"/>
</dbReference>
<evidence type="ECO:0000256" key="5">
    <source>
        <dbReference type="ARBA" id="ARBA00022525"/>
    </source>
</evidence>
<keyword evidence="4" id="KW-0134">Cell wall</keyword>
<dbReference type="Proteomes" id="UP001139125">
    <property type="component" value="Unassembled WGS sequence"/>
</dbReference>
<evidence type="ECO:0000256" key="13">
    <source>
        <dbReference type="ARBA" id="ARBA00037649"/>
    </source>
</evidence>
<keyword evidence="17" id="KW-1185">Reference proteome</keyword>
<keyword evidence="9" id="KW-0325">Glycoprotein</keyword>
<dbReference type="GO" id="GO:0071555">
    <property type="term" value="P:cell wall organization"/>
    <property type="evidence" value="ECO:0007669"/>
    <property type="project" value="UniProtKB-KW"/>
</dbReference>
<name>A0A9X2L608_9BACT</name>
<evidence type="ECO:0000256" key="15">
    <source>
        <dbReference type="ARBA" id="ARBA00043078"/>
    </source>
</evidence>
<dbReference type="GO" id="GO:0005886">
    <property type="term" value="C:plasma membrane"/>
    <property type="evidence" value="ECO:0007669"/>
    <property type="project" value="UniProtKB-SubCell"/>
</dbReference>
<evidence type="ECO:0000256" key="6">
    <source>
        <dbReference type="ARBA" id="ARBA00022729"/>
    </source>
</evidence>
<evidence type="ECO:0000313" key="17">
    <source>
        <dbReference type="Proteomes" id="UP001139125"/>
    </source>
</evidence>
<dbReference type="Pfam" id="PF00332">
    <property type="entry name" value="Glyco_hydro_17"/>
    <property type="match status" value="1"/>
</dbReference>
<evidence type="ECO:0000256" key="9">
    <source>
        <dbReference type="ARBA" id="ARBA00023180"/>
    </source>
</evidence>
<keyword evidence="10" id="KW-0119">Carbohydrate metabolism</keyword>
<keyword evidence="11" id="KW-0961">Cell wall biogenesis/degradation</keyword>
<gene>
    <name evidence="16" type="ORF">NM125_15360</name>
</gene>
<keyword evidence="12" id="KW-0624">Polysaccharide degradation</keyword>
<dbReference type="InterPro" id="IPR050732">
    <property type="entry name" value="Beta-glucan_modifiers"/>
</dbReference>
<comment type="subcellular location">
    <subcellularLocation>
        <location evidence="2">Cell membrane</location>
    </subcellularLocation>
    <subcellularLocation>
        <location evidence="1">Secreted</location>
        <location evidence="1">Cell wall</location>
    </subcellularLocation>
</comment>
<dbReference type="AlphaFoldDB" id="A0A9X2L608"/>
<organism evidence="16 17">
    <name type="scientific">Gracilimonas sediminicola</name>
    <dbReference type="NCBI Taxonomy" id="2952158"/>
    <lineage>
        <taxon>Bacteria</taxon>
        <taxon>Pseudomonadati</taxon>
        <taxon>Balneolota</taxon>
        <taxon>Balneolia</taxon>
        <taxon>Balneolales</taxon>
        <taxon>Balneolaceae</taxon>
        <taxon>Gracilimonas</taxon>
    </lineage>
</organism>
<evidence type="ECO:0000256" key="12">
    <source>
        <dbReference type="ARBA" id="ARBA00023326"/>
    </source>
</evidence>
<comment type="function">
    <text evidence="13">Glucanases play a role in cell expansion during growth, in cell-cell fusion during mating, and in spore release during sporulation. This enzyme may be involved in beta-glucan degradation. Active on laminarin and lichenan.</text>
</comment>
<keyword evidence="7 16" id="KW-0378">Hydrolase</keyword>
<dbReference type="GO" id="GO:0009986">
    <property type="term" value="C:cell surface"/>
    <property type="evidence" value="ECO:0007669"/>
    <property type="project" value="TreeGrafter"/>
</dbReference>
<dbReference type="EMBL" id="JANDBC010000003">
    <property type="protein sequence ID" value="MCP9292967.1"/>
    <property type="molecule type" value="Genomic_DNA"/>
</dbReference>
<keyword evidence="8" id="KW-0472">Membrane</keyword>
<proteinExistence type="predicted"/>
<dbReference type="SUPFAM" id="SSF51445">
    <property type="entry name" value="(Trans)glycosidases"/>
    <property type="match status" value="1"/>
</dbReference>
<reference evidence="16" key="1">
    <citation type="submission" date="2022-06" db="EMBL/GenBank/DDBJ databases">
        <title>Gracilimonas sp. CAU 1638 isolated from sea sediment.</title>
        <authorList>
            <person name="Kim W."/>
        </authorList>
    </citation>
    <scope>NUCLEOTIDE SEQUENCE</scope>
    <source>
        <strain evidence="16">CAU 1638</strain>
    </source>
</reference>
<comment type="caution">
    <text evidence="16">The sequence shown here is derived from an EMBL/GenBank/DDBJ whole genome shotgun (WGS) entry which is preliminary data.</text>
</comment>
<keyword evidence="3" id="KW-1003">Cell membrane</keyword>
<dbReference type="InterPro" id="IPR000490">
    <property type="entry name" value="Glyco_hydro_17"/>
</dbReference>
<dbReference type="PANTHER" id="PTHR16631:SF17">
    <property type="entry name" value="GLUCAN ENDO-1,3-BETA-GLUCOSIDASE BTGC"/>
    <property type="match status" value="1"/>
</dbReference>
<dbReference type="GO" id="GO:0000272">
    <property type="term" value="P:polysaccharide catabolic process"/>
    <property type="evidence" value="ECO:0007669"/>
    <property type="project" value="UniProtKB-KW"/>
</dbReference>
<evidence type="ECO:0000256" key="10">
    <source>
        <dbReference type="ARBA" id="ARBA00023277"/>
    </source>
</evidence>
<dbReference type="RefSeq" id="WP_255135866.1">
    <property type="nucleotide sequence ID" value="NZ_JANDBC010000003.1"/>
</dbReference>
<evidence type="ECO:0000256" key="2">
    <source>
        <dbReference type="ARBA" id="ARBA00004236"/>
    </source>
</evidence>
<evidence type="ECO:0000256" key="8">
    <source>
        <dbReference type="ARBA" id="ARBA00023136"/>
    </source>
</evidence>
<evidence type="ECO:0000256" key="14">
    <source>
        <dbReference type="ARBA" id="ARBA00042373"/>
    </source>
</evidence>
<keyword evidence="6" id="KW-0732">Signal</keyword>
<accession>A0A9X2L608</accession>
<sequence>MNNFQKIGIGPGLAICYSGYRKGQKPGNTIPTYEQVKEDLTLITKYWKYIRLYDCDDHSKTVLEVIRNEAFDLQVMLGAFIEAETNNFNCPWGGGIYSKPDLEENAERNLKKIDRLIEMGIQYSDIVFALSVGNEACVDWTDHMVPEQKVLYYVKRVKERTNIPVTFCENYVPWLNKLEELATELDFISIHTYPVWEYKSIQAGLDYTKENYYAVAEKYPDKPVVISEAGWTTRSNGQGIDPLQVNEENQKRYFEELTEWTIKEGIPTFFFEAFDEDWKGSDDPSEPEKHWGIFKIDRTPKLALQEM</sequence>
<dbReference type="PANTHER" id="PTHR16631">
    <property type="entry name" value="GLUCAN 1,3-BETA-GLUCOSIDASE"/>
    <property type="match status" value="1"/>
</dbReference>
<keyword evidence="5" id="KW-0964">Secreted</keyword>
<dbReference type="Gene3D" id="3.20.20.80">
    <property type="entry name" value="Glycosidases"/>
    <property type="match status" value="1"/>
</dbReference>
<evidence type="ECO:0000256" key="4">
    <source>
        <dbReference type="ARBA" id="ARBA00022512"/>
    </source>
</evidence>
<evidence type="ECO:0000313" key="16">
    <source>
        <dbReference type="EMBL" id="MCP9292967.1"/>
    </source>
</evidence>
<evidence type="ECO:0000256" key="11">
    <source>
        <dbReference type="ARBA" id="ARBA00023316"/>
    </source>
</evidence>
<evidence type="ECO:0000256" key="1">
    <source>
        <dbReference type="ARBA" id="ARBA00004191"/>
    </source>
</evidence>
<protein>
    <recommendedName>
        <fullName evidence="15">Endo-1,3-beta-glucanase btgC</fullName>
    </recommendedName>
    <alternativeName>
        <fullName evidence="14">Laminarinase btgC</fullName>
    </alternativeName>
</protein>
<dbReference type="GO" id="GO:0042973">
    <property type="term" value="F:glucan endo-1,3-beta-D-glucosidase activity"/>
    <property type="evidence" value="ECO:0007669"/>
    <property type="project" value="TreeGrafter"/>
</dbReference>
<dbReference type="InterPro" id="IPR017853">
    <property type="entry name" value="GH"/>
</dbReference>